<gene>
    <name evidence="2" type="ORF">ASILVAE211_19875</name>
</gene>
<dbReference type="RefSeq" id="WP_227323109.1">
    <property type="nucleotide sequence ID" value="NZ_JAESVB010000013.1"/>
</dbReference>
<dbReference type="Gene3D" id="3.30.110.170">
    <property type="entry name" value="Protein of unknown function (DUF541), domain 1"/>
    <property type="match status" value="1"/>
</dbReference>
<dbReference type="InterPro" id="IPR052022">
    <property type="entry name" value="26kDa_periplasmic_antigen"/>
</dbReference>
<dbReference type="EMBL" id="JAESVB010000013">
    <property type="protein sequence ID" value="MCB8877463.1"/>
    <property type="molecule type" value="Genomic_DNA"/>
</dbReference>
<dbReference type="Proteomes" id="UP000708298">
    <property type="component" value="Unassembled WGS sequence"/>
</dbReference>
<dbReference type="Gene3D" id="3.30.70.2970">
    <property type="entry name" value="Protein of unknown function (DUF541), domain 2"/>
    <property type="match status" value="1"/>
</dbReference>
<evidence type="ECO:0000313" key="3">
    <source>
        <dbReference type="Proteomes" id="UP000708298"/>
    </source>
</evidence>
<dbReference type="PANTHER" id="PTHR34387">
    <property type="entry name" value="SLR1258 PROTEIN"/>
    <property type="match status" value="1"/>
</dbReference>
<feature type="signal peptide" evidence="1">
    <location>
        <begin position="1"/>
        <end position="20"/>
    </location>
</feature>
<comment type="caution">
    <text evidence="2">The sequence shown here is derived from an EMBL/GenBank/DDBJ whole genome shotgun (WGS) entry which is preliminary data.</text>
</comment>
<reference evidence="2" key="2">
    <citation type="submission" date="2021-01" db="EMBL/GenBank/DDBJ databases">
        <authorList>
            <person name="Mieszkin S."/>
            <person name="Pouder E."/>
            <person name="Alain K."/>
        </authorList>
    </citation>
    <scope>NUCLEOTIDE SEQUENCE</scope>
    <source>
        <strain evidence="2">HW T2.11</strain>
    </source>
</reference>
<evidence type="ECO:0000313" key="2">
    <source>
        <dbReference type="EMBL" id="MCB8877463.1"/>
    </source>
</evidence>
<organism evidence="2 3">
    <name type="scientific">Acidisoma silvae</name>
    <dbReference type="NCBI Taxonomy" id="2802396"/>
    <lineage>
        <taxon>Bacteria</taxon>
        <taxon>Pseudomonadati</taxon>
        <taxon>Pseudomonadota</taxon>
        <taxon>Alphaproteobacteria</taxon>
        <taxon>Acetobacterales</taxon>
        <taxon>Acidocellaceae</taxon>
        <taxon>Acidisoma</taxon>
    </lineage>
</organism>
<dbReference type="InterPro" id="IPR007497">
    <property type="entry name" value="SIMPL/DUF541"/>
</dbReference>
<keyword evidence="1" id="KW-0732">Signal</keyword>
<dbReference type="AlphaFoldDB" id="A0A963YWJ6"/>
<proteinExistence type="predicted"/>
<sequence length="244" mass="24984">MRLAICALLMTTAATQAALAQTCALPVTANAAPILHLAETATIKVTPSLLVADLVASADTPIAVTAQRRVNGLMAQASALAGKVAGVQAVFQDYSTSFVDRANGVPAHWLANQTLEVRSTDSEALLTLVGQLQGLGLTIGNLGWQVPQDDLDAAGRKARFEALSKLRQEASEAASALGLTVAGYQDIDLTGGNSPPTPFFARPRPMMMAAMAAPISTPDGQSVSATVSADVNLQAASPAGAAKH</sequence>
<evidence type="ECO:0000256" key="1">
    <source>
        <dbReference type="SAM" id="SignalP"/>
    </source>
</evidence>
<dbReference type="PANTHER" id="PTHR34387:SF2">
    <property type="entry name" value="SLR1258 PROTEIN"/>
    <property type="match status" value="1"/>
</dbReference>
<dbReference type="Pfam" id="PF04402">
    <property type="entry name" value="SIMPL"/>
    <property type="match status" value="1"/>
</dbReference>
<keyword evidence="3" id="KW-1185">Reference proteome</keyword>
<name>A0A963YWJ6_9PROT</name>
<reference evidence="2" key="1">
    <citation type="journal article" date="2021" name="Microorganisms">
        <title>Acidisoma silvae sp. nov. and Acidisomacellulosilytica sp. nov., Two Acidophilic Bacteria Isolated from Decaying Wood, Hydrolyzing Cellulose and Producing Poly-3-hydroxybutyrate.</title>
        <authorList>
            <person name="Mieszkin S."/>
            <person name="Pouder E."/>
            <person name="Uroz S."/>
            <person name="Simon-Colin C."/>
            <person name="Alain K."/>
        </authorList>
    </citation>
    <scope>NUCLEOTIDE SEQUENCE</scope>
    <source>
        <strain evidence="2">HW T2.11</strain>
    </source>
</reference>
<protein>
    <submittedName>
        <fullName evidence="2">SIMPL domain-containing protein</fullName>
    </submittedName>
</protein>
<dbReference type="GO" id="GO:0006974">
    <property type="term" value="P:DNA damage response"/>
    <property type="evidence" value="ECO:0007669"/>
    <property type="project" value="TreeGrafter"/>
</dbReference>
<feature type="chain" id="PRO_5037535844" evidence="1">
    <location>
        <begin position="21"/>
        <end position="244"/>
    </location>
</feature>
<accession>A0A963YWJ6</accession>